<name>A0A2K2TG97_LIMFE</name>
<sequence length="107" mass="12419">MSKVSLSNLEISIPDNLVVIPKTELDRLWNDELVGRMWGITDVAKRLGVSDKWVRNEILYNPRFKLEIENLKLQGVVIKGPGTSPWRFQASKFGPWLDNHIQNFKWS</sequence>
<reference evidence="1 2" key="1">
    <citation type="submission" date="2018-01" db="EMBL/GenBank/DDBJ databases">
        <title>Draft genome sequence of the feruloyl esterase-producing strain Lactobacillus fermentum CRL 1446, isolated from artisanal goat milk cheese.</title>
        <authorList>
            <person name="Abeijon Mukdsi M.C."/>
            <person name="Saavedra L."/>
            <person name="Gauffin Cano M.P."/>
            <person name="Hebert E.M."/>
            <person name="Medina R.B."/>
        </authorList>
    </citation>
    <scope>NUCLEOTIDE SEQUENCE [LARGE SCALE GENOMIC DNA]</scope>
    <source>
        <strain evidence="1 2">CRL 1446</strain>
    </source>
</reference>
<gene>
    <name evidence="1" type="ORF">C1Y38_10585</name>
</gene>
<proteinExistence type="predicted"/>
<dbReference type="AlphaFoldDB" id="A0A2K2TG97"/>
<dbReference type="InterPro" id="IPR008489">
    <property type="entry name" value="DUF771"/>
</dbReference>
<evidence type="ECO:0000313" key="1">
    <source>
        <dbReference type="EMBL" id="PNV57010.1"/>
    </source>
</evidence>
<dbReference type="Proteomes" id="UP000236514">
    <property type="component" value="Unassembled WGS sequence"/>
</dbReference>
<comment type="caution">
    <text evidence="1">The sequence shown here is derived from an EMBL/GenBank/DDBJ whole genome shotgun (WGS) entry which is preliminary data.</text>
</comment>
<protein>
    <submittedName>
        <fullName evidence="1">DUF771 domain-containing protein</fullName>
    </submittedName>
</protein>
<dbReference type="RefSeq" id="WP_021349918.1">
    <property type="nucleotide sequence ID" value="NZ_CP021104.1"/>
</dbReference>
<organism evidence="1 2">
    <name type="scientific">Limosilactobacillus fermentum</name>
    <name type="common">Lactobacillus fermentum</name>
    <dbReference type="NCBI Taxonomy" id="1613"/>
    <lineage>
        <taxon>Bacteria</taxon>
        <taxon>Bacillati</taxon>
        <taxon>Bacillota</taxon>
        <taxon>Bacilli</taxon>
        <taxon>Lactobacillales</taxon>
        <taxon>Lactobacillaceae</taxon>
        <taxon>Limosilactobacillus</taxon>
    </lineage>
</organism>
<dbReference type="Pfam" id="PF05595">
    <property type="entry name" value="DUF771"/>
    <property type="match status" value="1"/>
</dbReference>
<evidence type="ECO:0000313" key="2">
    <source>
        <dbReference type="Proteomes" id="UP000236514"/>
    </source>
</evidence>
<accession>A0A2K2TG97</accession>
<dbReference type="EMBL" id="POTQ01000036">
    <property type="protein sequence ID" value="PNV57010.1"/>
    <property type="molecule type" value="Genomic_DNA"/>
</dbReference>